<gene>
    <name evidence="5" type="ORF">NQ318_008685</name>
</gene>
<protein>
    <submittedName>
        <fullName evidence="5">Uncharacterized protein</fullName>
    </submittedName>
</protein>
<evidence type="ECO:0000256" key="3">
    <source>
        <dbReference type="ARBA" id="ARBA00022630"/>
    </source>
</evidence>
<dbReference type="Gene3D" id="2.40.110.10">
    <property type="entry name" value="Butyryl-CoA Dehydrogenase, subunit A, domain 2"/>
    <property type="match status" value="1"/>
</dbReference>
<comment type="cofactor">
    <cofactor evidence="1">
        <name>FAD</name>
        <dbReference type="ChEBI" id="CHEBI:57692"/>
    </cofactor>
</comment>
<comment type="pathway">
    <text evidence="2">Lipid metabolism.</text>
</comment>
<dbReference type="InterPro" id="IPR009100">
    <property type="entry name" value="AcylCoA_DH/oxidase_NM_dom_sf"/>
</dbReference>
<evidence type="ECO:0000313" key="6">
    <source>
        <dbReference type="Proteomes" id="UP001162162"/>
    </source>
</evidence>
<dbReference type="GO" id="GO:0033540">
    <property type="term" value="P:fatty acid beta-oxidation using acyl-CoA oxidase"/>
    <property type="evidence" value="ECO:0007669"/>
    <property type="project" value="TreeGrafter"/>
</dbReference>
<dbReference type="PANTHER" id="PTHR10909">
    <property type="entry name" value="ELECTRON TRANSPORT OXIDOREDUCTASE"/>
    <property type="match status" value="1"/>
</dbReference>
<dbReference type="GO" id="GO:0005777">
    <property type="term" value="C:peroxisome"/>
    <property type="evidence" value="ECO:0007669"/>
    <property type="project" value="InterPro"/>
</dbReference>
<sequence>MFEELGTFKSNVWEWKYLRTDRGPARSWNNIFGCYCLTEVGHGSNTKGMRTTATYCEERECFILDSPDFEAAKCWSGGLGQGATHAVVYAQLILKNVNYGLHAFVVPFPNLQETKNKLQEAETQKNPIQQAPRSRTQKIQFNKQIHLDIRNTQQKLTWFNDDLHLPRQQECGKS</sequence>
<comment type="caution">
    <text evidence="5">The sequence shown here is derived from an EMBL/GenBank/DDBJ whole genome shotgun (WGS) entry which is preliminary data.</text>
</comment>
<proteinExistence type="predicted"/>
<dbReference type="PANTHER" id="PTHR10909:SF390">
    <property type="entry name" value="PEROXISOMAL ACYL-COENZYME A OXIDASE 3"/>
    <property type="match status" value="1"/>
</dbReference>
<dbReference type="InterPro" id="IPR012258">
    <property type="entry name" value="Acyl-CoA_oxidase"/>
</dbReference>
<accession>A0AAV8XKM5</accession>
<dbReference type="GO" id="GO:0005504">
    <property type="term" value="F:fatty acid binding"/>
    <property type="evidence" value="ECO:0007669"/>
    <property type="project" value="TreeGrafter"/>
</dbReference>
<keyword evidence="3" id="KW-0285">Flavoprotein</keyword>
<dbReference type="Proteomes" id="UP001162162">
    <property type="component" value="Unassembled WGS sequence"/>
</dbReference>
<evidence type="ECO:0000256" key="4">
    <source>
        <dbReference type="ARBA" id="ARBA00022827"/>
    </source>
</evidence>
<dbReference type="SUPFAM" id="SSF56645">
    <property type="entry name" value="Acyl-CoA dehydrogenase NM domain-like"/>
    <property type="match status" value="1"/>
</dbReference>
<dbReference type="InterPro" id="IPR046373">
    <property type="entry name" value="Acyl-CoA_Oxase/DH_mid-dom_sf"/>
</dbReference>
<keyword evidence="6" id="KW-1185">Reference proteome</keyword>
<evidence type="ECO:0000256" key="2">
    <source>
        <dbReference type="ARBA" id="ARBA00005189"/>
    </source>
</evidence>
<dbReference type="EMBL" id="JAPWTK010000510">
    <property type="protein sequence ID" value="KAJ8939081.1"/>
    <property type="molecule type" value="Genomic_DNA"/>
</dbReference>
<name>A0AAV8XKM5_9CUCU</name>
<organism evidence="5 6">
    <name type="scientific">Aromia moschata</name>
    <dbReference type="NCBI Taxonomy" id="1265417"/>
    <lineage>
        <taxon>Eukaryota</taxon>
        <taxon>Metazoa</taxon>
        <taxon>Ecdysozoa</taxon>
        <taxon>Arthropoda</taxon>
        <taxon>Hexapoda</taxon>
        <taxon>Insecta</taxon>
        <taxon>Pterygota</taxon>
        <taxon>Neoptera</taxon>
        <taxon>Endopterygota</taxon>
        <taxon>Coleoptera</taxon>
        <taxon>Polyphaga</taxon>
        <taxon>Cucujiformia</taxon>
        <taxon>Chrysomeloidea</taxon>
        <taxon>Cerambycidae</taxon>
        <taxon>Cerambycinae</taxon>
        <taxon>Callichromatini</taxon>
        <taxon>Aromia</taxon>
    </lineage>
</organism>
<reference evidence="5" key="1">
    <citation type="journal article" date="2023" name="Insect Mol. Biol.">
        <title>Genome sequencing provides insights into the evolution of gene families encoding plant cell wall-degrading enzymes in longhorned beetles.</title>
        <authorList>
            <person name="Shin N.R."/>
            <person name="Okamura Y."/>
            <person name="Kirsch R."/>
            <person name="Pauchet Y."/>
        </authorList>
    </citation>
    <scope>NUCLEOTIDE SEQUENCE</scope>
    <source>
        <strain evidence="5">AMC_N1</strain>
    </source>
</reference>
<evidence type="ECO:0000256" key="1">
    <source>
        <dbReference type="ARBA" id="ARBA00001974"/>
    </source>
</evidence>
<evidence type="ECO:0000313" key="5">
    <source>
        <dbReference type="EMBL" id="KAJ8939081.1"/>
    </source>
</evidence>
<keyword evidence="4" id="KW-0274">FAD</keyword>
<dbReference type="AlphaFoldDB" id="A0AAV8XKM5"/>
<dbReference type="GO" id="GO:0055088">
    <property type="term" value="P:lipid homeostasis"/>
    <property type="evidence" value="ECO:0007669"/>
    <property type="project" value="TreeGrafter"/>
</dbReference>
<dbReference type="GO" id="GO:0071949">
    <property type="term" value="F:FAD binding"/>
    <property type="evidence" value="ECO:0007669"/>
    <property type="project" value="InterPro"/>
</dbReference>
<dbReference type="GO" id="GO:0016402">
    <property type="term" value="F:pristanoyl-CoA oxidase activity"/>
    <property type="evidence" value="ECO:0007669"/>
    <property type="project" value="TreeGrafter"/>
</dbReference>